<organism evidence="1 2">
    <name type="scientific">Novosphingobium pentaromativorans US6-1</name>
    <dbReference type="NCBI Taxonomy" id="1088721"/>
    <lineage>
        <taxon>Bacteria</taxon>
        <taxon>Pseudomonadati</taxon>
        <taxon>Pseudomonadota</taxon>
        <taxon>Alphaproteobacteria</taxon>
        <taxon>Sphingomonadales</taxon>
        <taxon>Sphingomonadaceae</taxon>
        <taxon>Novosphingobium</taxon>
    </lineage>
</organism>
<keyword evidence="2" id="KW-1185">Reference proteome</keyword>
<dbReference type="Gene3D" id="3.40.50.1820">
    <property type="entry name" value="alpha/beta hydrolase"/>
    <property type="match status" value="1"/>
</dbReference>
<dbReference type="InterPro" id="IPR029058">
    <property type="entry name" value="AB_hydrolase_fold"/>
</dbReference>
<dbReference type="Proteomes" id="UP000004030">
    <property type="component" value="Unassembled WGS sequence"/>
</dbReference>
<comment type="caution">
    <text evidence="1">The sequence shown here is derived from an EMBL/GenBank/DDBJ whole genome shotgun (WGS) entry which is preliminary data.</text>
</comment>
<sequence>MVLAGSGDPVQTALTHDMGVLGTPHLEVSVPVLFLTAEKDVFTRMTGRPYAAFARVEGPKYQIMIKNGVHSWLRDADNVPPGNKSPDCAFFENWFPNAKVPGCEAETPLIDPKRENLLARTAAHYFFDAYLKDNDLAERSLQNMGENNADVSVIFRN</sequence>
<name>G6EGI1_9SPHN</name>
<reference evidence="1 2" key="1">
    <citation type="journal article" date="2012" name="J. Bacteriol.">
        <title>Genome sequence of benzo(a)pyrene-degrading bacterium Novosphingobium pentaromativorans US6-1.</title>
        <authorList>
            <person name="Luo Y.R."/>
            <person name="Kang S.G."/>
            <person name="Kim S.J."/>
            <person name="Kim M.R."/>
            <person name="Li N."/>
            <person name="Lee J.H."/>
            <person name="Kwon K.K."/>
        </authorList>
    </citation>
    <scope>NUCLEOTIDE SEQUENCE [LARGE SCALE GENOMIC DNA]</scope>
    <source>
        <strain evidence="1 2">US6-1</strain>
    </source>
</reference>
<evidence type="ECO:0000313" key="2">
    <source>
        <dbReference type="Proteomes" id="UP000004030"/>
    </source>
</evidence>
<dbReference type="AlphaFoldDB" id="G6EGI1"/>
<evidence type="ECO:0000313" key="1">
    <source>
        <dbReference type="EMBL" id="EHJ59528.1"/>
    </source>
</evidence>
<protein>
    <submittedName>
        <fullName evidence="1">Uncharacterized protein</fullName>
    </submittedName>
</protein>
<dbReference type="PATRIC" id="fig|1088721.3.peg.3365"/>
<proteinExistence type="predicted"/>
<gene>
    <name evidence="1" type="ORF">NSU_3411</name>
</gene>
<dbReference type="EMBL" id="AGFM01000055">
    <property type="protein sequence ID" value="EHJ59528.1"/>
    <property type="molecule type" value="Genomic_DNA"/>
</dbReference>
<accession>G6EGI1</accession>